<dbReference type="STRING" id="1120923.SAMN02746095_01251"/>
<accession>A0A0D6PC60</accession>
<gene>
    <name evidence="1" type="ORF">Aam_007_075</name>
</gene>
<keyword evidence="2" id="KW-1185">Reference proteome</keyword>
<dbReference type="EMBL" id="BANC01000007">
    <property type="protein sequence ID" value="GAN78788.1"/>
    <property type="molecule type" value="Genomic_DNA"/>
</dbReference>
<dbReference type="Proteomes" id="UP000032668">
    <property type="component" value="Unassembled WGS sequence"/>
</dbReference>
<evidence type="ECO:0000313" key="2">
    <source>
        <dbReference type="Proteomes" id="UP000032668"/>
    </source>
</evidence>
<evidence type="ECO:0000313" key="1">
    <source>
        <dbReference type="EMBL" id="GAN78788.1"/>
    </source>
</evidence>
<dbReference type="RefSeq" id="WP_241869283.1">
    <property type="nucleotide sequence ID" value="NZ_BANC01000007.1"/>
</dbReference>
<proteinExistence type="predicted"/>
<organism evidence="1 2">
    <name type="scientific">Acidocella aminolytica 101 = DSM 11237</name>
    <dbReference type="NCBI Taxonomy" id="1120923"/>
    <lineage>
        <taxon>Bacteria</taxon>
        <taxon>Pseudomonadati</taxon>
        <taxon>Pseudomonadota</taxon>
        <taxon>Alphaproteobacteria</taxon>
        <taxon>Acetobacterales</taxon>
        <taxon>Acidocellaceae</taxon>
        <taxon>Acidocella</taxon>
    </lineage>
</organism>
<reference evidence="1 2" key="1">
    <citation type="submission" date="2012-11" db="EMBL/GenBank/DDBJ databases">
        <title>Whole genome sequence of Acidocella aminolytica 101 = DSM 11237.</title>
        <authorList>
            <person name="Azuma Y."/>
            <person name="Higashiura N."/>
            <person name="Hirakawa H."/>
            <person name="Matsushita K."/>
        </authorList>
    </citation>
    <scope>NUCLEOTIDE SEQUENCE [LARGE SCALE GENOMIC DNA]</scope>
    <source>
        <strain evidence="2">101 / DSM 11237</strain>
    </source>
</reference>
<dbReference type="AlphaFoldDB" id="A0A0D6PC60"/>
<comment type="caution">
    <text evidence="1">The sequence shown here is derived from an EMBL/GenBank/DDBJ whole genome shotgun (WGS) entry which is preliminary data.</text>
</comment>
<name>A0A0D6PC60_9PROT</name>
<protein>
    <recommendedName>
        <fullName evidence="3">Lipoprotein</fullName>
    </recommendedName>
</protein>
<dbReference type="PROSITE" id="PS51257">
    <property type="entry name" value="PROKAR_LIPOPROTEIN"/>
    <property type="match status" value="1"/>
</dbReference>
<sequence>MRRLTGMAEARQSILMFGIAGLACLGGCTPPQVSAKTAYEPIQPAAFTVHTPIDRIAANERGKAVLDRDVPGVMNNPHYELFCAMSLSQLASLSGGKLTKEKLDQVNEDLAELSPSQ</sequence>
<evidence type="ECO:0008006" key="3">
    <source>
        <dbReference type="Google" id="ProtNLM"/>
    </source>
</evidence>